<keyword evidence="4 6" id="KW-0472">Membrane</keyword>
<evidence type="ECO:0000256" key="4">
    <source>
        <dbReference type="ARBA" id="ARBA00023136"/>
    </source>
</evidence>
<evidence type="ECO:0000313" key="9">
    <source>
        <dbReference type="Proteomes" id="UP000829685"/>
    </source>
</evidence>
<evidence type="ECO:0000256" key="3">
    <source>
        <dbReference type="ARBA" id="ARBA00022989"/>
    </source>
</evidence>
<evidence type="ECO:0000256" key="6">
    <source>
        <dbReference type="SAM" id="Phobius"/>
    </source>
</evidence>
<comment type="caution">
    <text evidence="8">The sequence shown here is derived from an EMBL/GenBank/DDBJ whole genome shotgun (WGS) entry which is preliminary data.</text>
</comment>
<dbReference type="AlphaFoldDB" id="A0A9Q0ALZ5"/>
<dbReference type="InterPro" id="IPR049326">
    <property type="entry name" value="Rhodopsin_dom_fungi"/>
</dbReference>
<dbReference type="Pfam" id="PF20684">
    <property type="entry name" value="Fung_rhodopsin"/>
    <property type="match status" value="1"/>
</dbReference>
<dbReference type="PANTHER" id="PTHR33048">
    <property type="entry name" value="PTH11-LIKE INTEGRAL MEMBRANE PROTEIN (AFU_ORTHOLOGUE AFUA_5G11245)"/>
    <property type="match status" value="1"/>
</dbReference>
<keyword evidence="3 6" id="KW-1133">Transmembrane helix</keyword>
<evidence type="ECO:0000256" key="1">
    <source>
        <dbReference type="ARBA" id="ARBA00004141"/>
    </source>
</evidence>
<feature type="transmembrane region" description="Helical" evidence="6">
    <location>
        <begin position="129"/>
        <end position="150"/>
    </location>
</feature>
<dbReference type="InterPro" id="IPR052337">
    <property type="entry name" value="SAT4-like"/>
</dbReference>
<keyword evidence="2 6" id="KW-0812">Transmembrane</keyword>
<feature type="transmembrane region" description="Helical" evidence="6">
    <location>
        <begin position="15"/>
        <end position="32"/>
    </location>
</feature>
<feature type="transmembrane region" description="Helical" evidence="6">
    <location>
        <begin position="93"/>
        <end position="117"/>
    </location>
</feature>
<accession>A0A9Q0ALZ5</accession>
<dbReference type="GO" id="GO:0016020">
    <property type="term" value="C:membrane"/>
    <property type="evidence" value="ECO:0007669"/>
    <property type="project" value="UniProtKB-SubCell"/>
</dbReference>
<feature type="transmembrane region" description="Helical" evidence="6">
    <location>
        <begin position="247"/>
        <end position="265"/>
    </location>
</feature>
<proteinExistence type="inferred from homology"/>
<evidence type="ECO:0000259" key="7">
    <source>
        <dbReference type="Pfam" id="PF20684"/>
    </source>
</evidence>
<dbReference type="Proteomes" id="UP000829685">
    <property type="component" value="Unassembled WGS sequence"/>
</dbReference>
<evidence type="ECO:0000313" key="8">
    <source>
        <dbReference type="EMBL" id="KAI1860142.1"/>
    </source>
</evidence>
<evidence type="ECO:0000256" key="2">
    <source>
        <dbReference type="ARBA" id="ARBA00022692"/>
    </source>
</evidence>
<protein>
    <recommendedName>
        <fullName evidence="7">Rhodopsin domain-containing protein</fullName>
    </recommendedName>
</protein>
<evidence type="ECO:0000256" key="5">
    <source>
        <dbReference type="ARBA" id="ARBA00038359"/>
    </source>
</evidence>
<comment type="similarity">
    <text evidence="5">Belongs to the SAT4 family.</text>
</comment>
<sequence>MAEVNASFLGESNASLIYIPCGVFFVLSPLLVGTRLWSRMRNGGSLGADDYTIMASATFAIASSAIMIISCYYGYGRHRGVLTSPNLADTLKYFYICQITYKASINLTKSSILLLYVRIFGGIRWFKRVCIGLITIIALYCIASVLATIFQCSPVRKAWEKEMQGQCINNGQFWYANGGFSIATDMIILVLPMPLVYALHAPRVQKAALMLVFALGIFVVVTSCLRLTTINIQAISPDPTYDIASTMWTIIEMNVAIMCACLPQIRPLMLKMFPRLMPGSCSNERSQRPPQVTYFNEHAKADPSSSEDSRWAHIEGRDGIHLSNLANVRKGDGSSEEYILQDDKTIHKTVNYSVEYSKKRSNDTLNSMV</sequence>
<dbReference type="EMBL" id="JAFIMR010000032">
    <property type="protein sequence ID" value="KAI1860142.1"/>
    <property type="molecule type" value="Genomic_DNA"/>
</dbReference>
<keyword evidence="9" id="KW-1185">Reference proteome</keyword>
<feature type="transmembrane region" description="Helical" evidence="6">
    <location>
        <begin position="211"/>
        <end position="235"/>
    </location>
</feature>
<feature type="transmembrane region" description="Helical" evidence="6">
    <location>
        <begin position="179"/>
        <end position="199"/>
    </location>
</feature>
<name>A0A9Q0ALZ5_9PEZI</name>
<feature type="transmembrane region" description="Helical" evidence="6">
    <location>
        <begin position="53"/>
        <end position="73"/>
    </location>
</feature>
<comment type="subcellular location">
    <subcellularLocation>
        <location evidence="1">Membrane</location>
        <topology evidence="1">Multi-pass membrane protein</topology>
    </subcellularLocation>
</comment>
<gene>
    <name evidence="8" type="ORF">JX265_010066</name>
</gene>
<dbReference type="PANTHER" id="PTHR33048:SF55">
    <property type="entry name" value="INTEGRAL MEMBRANE PROTEIN"/>
    <property type="match status" value="1"/>
</dbReference>
<reference evidence="8" key="1">
    <citation type="submission" date="2021-03" db="EMBL/GenBank/DDBJ databases">
        <title>Revisited historic fungal species revealed as producer of novel bioactive compounds through whole genome sequencing and comparative genomics.</title>
        <authorList>
            <person name="Vignolle G.A."/>
            <person name="Hochenegger N."/>
            <person name="Mach R.L."/>
            <person name="Mach-Aigner A.R."/>
            <person name="Javad Rahimi M."/>
            <person name="Salim K.A."/>
            <person name="Chan C.M."/>
            <person name="Lim L.B.L."/>
            <person name="Cai F."/>
            <person name="Druzhinina I.S."/>
            <person name="U'Ren J.M."/>
            <person name="Derntl C."/>
        </authorList>
    </citation>
    <scope>NUCLEOTIDE SEQUENCE</scope>
    <source>
        <strain evidence="8">TUCIM 5799</strain>
    </source>
</reference>
<feature type="domain" description="Rhodopsin" evidence="7">
    <location>
        <begin position="35"/>
        <end position="269"/>
    </location>
</feature>
<organism evidence="8 9">
    <name type="scientific">Neoarthrinium moseri</name>
    <dbReference type="NCBI Taxonomy" id="1658444"/>
    <lineage>
        <taxon>Eukaryota</taxon>
        <taxon>Fungi</taxon>
        <taxon>Dikarya</taxon>
        <taxon>Ascomycota</taxon>
        <taxon>Pezizomycotina</taxon>
        <taxon>Sordariomycetes</taxon>
        <taxon>Xylariomycetidae</taxon>
        <taxon>Amphisphaeriales</taxon>
        <taxon>Apiosporaceae</taxon>
        <taxon>Neoarthrinium</taxon>
    </lineage>
</organism>